<organism evidence="1 2">
    <name type="scientific">Amborella trichopoda</name>
    <dbReference type="NCBI Taxonomy" id="13333"/>
    <lineage>
        <taxon>Eukaryota</taxon>
        <taxon>Viridiplantae</taxon>
        <taxon>Streptophyta</taxon>
        <taxon>Embryophyta</taxon>
        <taxon>Tracheophyta</taxon>
        <taxon>Spermatophyta</taxon>
        <taxon>Magnoliopsida</taxon>
        <taxon>Amborellales</taxon>
        <taxon>Amborellaceae</taxon>
        <taxon>Amborella</taxon>
    </lineage>
</organism>
<evidence type="ECO:0000313" key="2">
    <source>
        <dbReference type="Proteomes" id="UP000017836"/>
    </source>
</evidence>
<dbReference type="eggNOG" id="ENOG502QRQ7">
    <property type="taxonomic scope" value="Eukaryota"/>
</dbReference>
<dbReference type="HOGENOM" id="CLU_048205_0_0_1"/>
<dbReference type="PANTHER" id="PTHR35754">
    <property type="entry name" value="ATP SYNTHASE SUBUNIT B"/>
    <property type="match status" value="1"/>
</dbReference>
<dbReference type="Proteomes" id="UP000017836">
    <property type="component" value="Unassembled WGS sequence"/>
</dbReference>
<evidence type="ECO:0000313" key="1">
    <source>
        <dbReference type="EMBL" id="ERM95478.1"/>
    </source>
</evidence>
<reference evidence="2" key="1">
    <citation type="journal article" date="2013" name="Science">
        <title>The Amborella genome and the evolution of flowering plants.</title>
        <authorList>
            <consortium name="Amborella Genome Project"/>
        </authorList>
    </citation>
    <scope>NUCLEOTIDE SEQUENCE [LARGE SCALE GENOMIC DNA]</scope>
</reference>
<keyword evidence="2" id="KW-1185">Reference proteome</keyword>
<name>W1NIX5_AMBTC</name>
<dbReference type="OMA" id="RMFVGIY"/>
<dbReference type="AlphaFoldDB" id="W1NIX5"/>
<dbReference type="PANTHER" id="PTHR35754:SF2">
    <property type="entry name" value="ATP SYNTHASE SUBUNIT B"/>
    <property type="match status" value="1"/>
</dbReference>
<dbReference type="EMBL" id="KI397486">
    <property type="protein sequence ID" value="ERM95478.1"/>
    <property type="molecule type" value="Genomic_DNA"/>
</dbReference>
<sequence>MEALRKLEDIQRILSFMDAQGFSSGDPSSDRFLADFLLFMVQPCCDLSLEKKCKLISGKLPKVTSAFLEKALTSITGKDNEEQLMAVPTQEGLSEQMVSCHIFQEPNSVIGFDAMLRANSTLEDFCRSYFMFHGMDANRPELVFRYLPFLSFTESYIYQLDSFNEGILHPCFNRVPTAEQDFEFLHNSYKLEMQNSYQKVTSSFPNAINGDRFRPLSLLLEQHGLMSDRLQMEFSCGNEYWALERRLCTDLINKKNISINDVMRAIHLKSFDYRVLNLLLYRLRNEEISESHMEFLSVSEFLVEVSDDLFDYEDDVLANNFNILRMFVGIYGVSRAPSELAKYITETEDQFENLKKKLDLELASKYQKRCEEATSEGGKKSGHALGTWVIPPVIADEESYRLLFQNQL</sequence>
<gene>
    <name evidence="1" type="ORF">AMTR_s00008p00266190</name>
</gene>
<dbReference type="Gramene" id="ERM95478">
    <property type="protein sequence ID" value="ERM95478"/>
    <property type="gene ID" value="AMTR_s00008p00266190"/>
</dbReference>
<proteinExistence type="predicted"/>
<protein>
    <submittedName>
        <fullName evidence="1">Uncharacterized protein</fullName>
    </submittedName>
</protein>
<accession>W1NIX5</accession>